<dbReference type="Pfam" id="PF01850">
    <property type="entry name" value="PIN"/>
    <property type="match status" value="1"/>
</dbReference>
<name>A0A846YDY1_9NOCA</name>
<evidence type="ECO:0000256" key="4">
    <source>
        <dbReference type="ARBA" id="ARBA00022801"/>
    </source>
</evidence>
<evidence type="ECO:0000313" key="8">
    <source>
        <dbReference type="EMBL" id="NKY55950.1"/>
    </source>
</evidence>
<feature type="binding site" evidence="6">
    <location>
        <position position="6"/>
    </location>
    <ligand>
        <name>Mg(2+)</name>
        <dbReference type="ChEBI" id="CHEBI:18420"/>
    </ligand>
</feature>
<evidence type="ECO:0000256" key="5">
    <source>
        <dbReference type="ARBA" id="ARBA00022842"/>
    </source>
</evidence>
<dbReference type="Gene3D" id="3.40.50.1010">
    <property type="entry name" value="5'-nuclease"/>
    <property type="match status" value="1"/>
</dbReference>
<dbReference type="HAMAP" id="MF_00265">
    <property type="entry name" value="VapC_Nob1"/>
    <property type="match status" value="1"/>
</dbReference>
<dbReference type="SUPFAM" id="SSF88723">
    <property type="entry name" value="PIN domain-like"/>
    <property type="match status" value="1"/>
</dbReference>
<keyword evidence="2 6" id="KW-0540">Nuclease</keyword>
<feature type="domain" description="PIN" evidence="7">
    <location>
        <begin position="3"/>
        <end position="130"/>
    </location>
</feature>
<evidence type="ECO:0000313" key="9">
    <source>
        <dbReference type="Proteomes" id="UP000570678"/>
    </source>
</evidence>
<organism evidence="8 9">
    <name type="scientific">Nocardia flavorosea</name>
    <dbReference type="NCBI Taxonomy" id="53429"/>
    <lineage>
        <taxon>Bacteria</taxon>
        <taxon>Bacillati</taxon>
        <taxon>Actinomycetota</taxon>
        <taxon>Actinomycetes</taxon>
        <taxon>Mycobacteriales</taxon>
        <taxon>Nocardiaceae</taxon>
        <taxon>Nocardia</taxon>
    </lineage>
</organism>
<evidence type="ECO:0000256" key="1">
    <source>
        <dbReference type="ARBA" id="ARBA00022649"/>
    </source>
</evidence>
<comment type="similarity">
    <text evidence="6">Belongs to the PINc/VapC protein family.</text>
</comment>
<dbReference type="GO" id="GO:0004540">
    <property type="term" value="F:RNA nuclease activity"/>
    <property type="evidence" value="ECO:0007669"/>
    <property type="project" value="InterPro"/>
</dbReference>
<proteinExistence type="inferred from homology"/>
<dbReference type="GO" id="GO:0016787">
    <property type="term" value="F:hydrolase activity"/>
    <property type="evidence" value="ECO:0007669"/>
    <property type="project" value="UniProtKB-KW"/>
</dbReference>
<dbReference type="InterPro" id="IPR002716">
    <property type="entry name" value="PIN_dom"/>
</dbReference>
<keyword evidence="4 6" id="KW-0378">Hydrolase</keyword>
<dbReference type="RefSeq" id="WP_062972172.1">
    <property type="nucleotide sequence ID" value="NZ_JAAXOT010000003.1"/>
</dbReference>
<evidence type="ECO:0000256" key="3">
    <source>
        <dbReference type="ARBA" id="ARBA00022723"/>
    </source>
</evidence>
<gene>
    <name evidence="6" type="primary">vapC</name>
    <name evidence="8" type="ORF">HGA15_07205</name>
</gene>
<protein>
    <recommendedName>
        <fullName evidence="6">Ribonuclease VapC</fullName>
        <shortName evidence="6">RNase VapC</shortName>
        <ecNumber evidence="6">3.1.-.-</ecNumber>
    </recommendedName>
    <alternativeName>
        <fullName evidence="6">Toxin VapC</fullName>
    </alternativeName>
</protein>
<keyword evidence="6" id="KW-0800">Toxin</keyword>
<dbReference type="EMBL" id="JAAXOT010000003">
    <property type="protein sequence ID" value="NKY55950.1"/>
    <property type="molecule type" value="Genomic_DNA"/>
</dbReference>
<dbReference type="Proteomes" id="UP000570678">
    <property type="component" value="Unassembled WGS sequence"/>
</dbReference>
<keyword evidence="5 6" id="KW-0460">Magnesium</keyword>
<comment type="function">
    <text evidence="6">Toxic component of a toxin-antitoxin (TA) system. An RNase.</text>
</comment>
<dbReference type="EC" id="3.1.-.-" evidence="6"/>
<keyword evidence="1 6" id="KW-1277">Toxin-antitoxin system</keyword>
<dbReference type="AlphaFoldDB" id="A0A846YDY1"/>
<keyword evidence="3 6" id="KW-0479">Metal-binding</keyword>
<keyword evidence="9" id="KW-1185">Reference proteome</keyword>
<accession>A0A846YDY1</accession>
<reference evidence="8 9" key="1">
    <citation type="submission" date="2020-04" db="EMBL/GenBank/DDBJ databases">
        <title>MicrobeNet Type strains.</title>
        <authorList>
            <person name="Nicholson A.C."/>
        </authorList>
    </citation>
    <scope>NUCLEOTIDE SEQUENCE [LARGE SCALE GENOMIC DNA]</scope>
    <source>
        <strain evidence="8 9">JCM 3332</strain>
    </source>
</reference>
<evidence type="ECO:0000256" key="2">
    <source>
        <dbReference type="ARBA" id="ARBA00022722"/>
    </source>
</evidence>
<dbReference type="InterPro" id="IPR022907">
    <property type="entry name" value="VapC_family"/>
</dbReference>
<feature type="binding site" evidence="6">
    <location>
        <position position="104"/>
    </location>
    <ligand>
        <name>Mg(2+)</name>
        <dbReference type="ChEBI" id="CHEBI:18420"/>
    </ligand>
</feature>
<dbReference type="InterPro" id="IPR029060">
    <property type="entry name" value="PIN-like_dom_sf"/>
</dbReference>
<dbReference type="GO" id="GO:0090729">
    <property type="term" value="F:toxin activity"/>
    <property type="evidence" value="ECO:0007669"/>
    <property type="project" value="UniProtKB-KW"/>
</dbReference>
<comment type="cofactor">
    <cofactor evidence="6">
        <name>Mg(2+)</name>
        <dbReference type="ChEBI" id="CHEBI:18420"/>
    </cofactor>
</comment>
<evidence type="ECO:0000256" key="6">
    <source>
        <dbReference type="HAMAP-Rule" id="MF_00265"/>
    </source>
</evidence>
<dbReference type="GO" id="GO:0000287">
    <property type="term" value="F:magnesium ion binding"/>
    <property type="evidence" value="ECO:0007669"/>
    <property type="project" value="UniProtKB-UniRule"/>
</dbReference>
<comment type="caution">
    <text evidence="8">The sequence shown here is derived from an EMBL/GenBank/DDBJ whole genome shotgun (WGS) entry which is preliminary data.</text>
</comment>
<sequence length="148" mass="16824">MIIVADTSALMAVFARRDPDHERCAEFFNAAGRDFIYSPLVMTELDHLIRARTKNFSIAQAALRALVDRVTKSYDEFAPLGLDDFTQAADIRDKYADMELDLADALGVVLAARYDTNRIFTLDDSDFRRLSPLDRHNYFEILPTDDSP</sequence>
<evidence type="ECO:0000259" key="7">
    <source>
        <dbReference type="Pfam" id="PF01850"/>
    </source>
</evidence>